<dbReference type="Pfam" id="PF02614">
    <property type="entry name" value="UxaC"/>
    <property type="match status" value="1"/>
</dbReference>
<name>A0ABY6HLU8_9ARCH</name>
<comment type="pathway">
    <text evidence="2">Carbohydrate metabolism; pentose and glucuronate interconversion.</text>
</comment>
<evidence type="ECO:0000256" key="5">
    <source>
        <dbReference type="ARBA" id="ARBA00020555"/>
    </source>
</evidence>
<keyword evidence="6 7" id="KW-0413">Isomerase</keyword>
<dbReference type="GO" id="GO:0008880">
    <property type="term" value="F:glucuronate isomerase activity"/>
    <property type="evidence" value="ECO:0007669"/>
    <property type="project" value="UniProtKB-EC"/>
</dbReference>
<comment type="similarity">
    <text evidence="3">Belongs to the metallo-dependent hydrolases superfamily. Uronate isomerase family.</text>
</comment>
<reference evidence="7" key="1">
    <citation type="submission" date="2022-09" db="EMBL/GenBank/DDBJ databases">
        <title>Actin cytoskeleton and complex cell architecture in an #Asgard archaeon.</title>
        <authorList>
            <person name="Ponce Toledo R.I."/>
            <person name="Schleper C."/>
            <person name="Rodrigues Oliveira T."/>
            <person name="Wollweber F."/>
            <person name="Xu J."/>
            <person name="Rittmann S."/>
            <person name="Klingl A."/>
            <person name="Pilhofer M."/>
        </authorList>
    </citation>
    <scope>NUCLEOTIDE SEQUENCE</scope>
    <source>
        <strain evidence="7">B-35</strain>
    </source>
</reference>
<organism evidence="7 8">
    <name type="scientific">Candidatus Lokiarchaeum ossiferum</name>
    <dbReference type="NCBI Taxonomy" id="2951803"/>
    <lineage>
        <taxon>Archaea</taxon>
        <taxon>Promethearchaeati</taxon>
        <taxon>Promethearchaeota</taxon>
        <taxon>Promethearchaeia</taxon>
        <taxon>Promethearchaeales</taxon>
        <taxon>Promethearchaeaceae</taxon>
        <taxon>Candidatus Lokiarchaeum</taxon>
    </lineage>
</organism>
<dbReference type="PANTHER" id="PTHR30068">
    <property type="entry name" value="URONATE ISOMERASE"/>
    <property type="match status" value="1"/>
</dbReference>
<evidence type="ECO:0000256" key="4">
    <source>
        <dbReference type="ARBA" id="ARBA00012546"/>
    </source>
</evidence>
<dbReference type="InterPro" id="IPR032466">
    <property type="entry name" value="Metal_Hydrolase"/>
</dbReference>
<dbReference type="Gene3D" id="3.20.20.140">
    <property type="entry name" value="Metal-dependent hydrolases"/>
    <property type="match status" value="1"/>
</dbReference>
<gene>
    <name evidence="7" type="ORF">NEF87_000768</name>
</gene>
<comment type="catalytic activity">
    <reaction evidence="1">
        <text>D-glucuronate = D-fructuronate</text>
        <dbReference type="Rhea" id="RHEA:13049"/>
        <dbReference type="ChEBI" id="CHEBI:58720"/>
        <dbReference type="ChEBI" id="CHEBI:59863"/>
        <dbReference type="EC" id="5.3.1.12"/>
    </reaction>
</comment>
<dbReference type="InterPro" id="IPR003766">
    <property type="entry name" value="Uronate_isomerase"/>
</dbReference>
<dbReference type="Gene3D" id="1.10.2020.10">
    <property type="entry name" value="uronate isomerase, domain 2, chain A"/>
    <property type="match status" value="1"/>
</dbReference>
<dbReference type="Proteomes" id="UP001208689">
    <property type="component" value="Chromosome"/>
</dbReference>
<accession>A0ABY6HLU8</accession>
<dbReference type="EMBL" id="CP104013">
    <property type="protein sequence ID" value="UYP44483.1"/>
    <property type="molecule type" value="Genomic_DNA"/>
</dbReference>
<dbReference type="HAMAP" id="MF_00675">
    <property type="entry name" value="UxaC"/>
    <property type="match status" value="1"/>
</dbReference>
<evidence type="ECO:0000256" key="6">
    <source>
        <dbReference type="ARBA" id="ARBA00023235"/>
    </source>
</evidence>
<sequence>MKKFLDQNFLLNSTIAETLYHEYAENLPIIDYHCHLSVKDIFENTQFQNLTQLWLNGDHYKWRAMRANGIPEKLITGDGTDFDKFYAWAQTVPATLGNPLFHWTHLELLRYFNIKDRILNEKTGRDIYYQTEKLLKQDHFRVRGLLERMNVKIVCTTDDPLDNLEFHEKLRRDKTFQIQIFPAFRPDKALNFDNIEDFNSWVDKLEVITKSTINDFSTYIRALRKRHDFFHSLGCRLSDHGLEHPYSTFSSKNELEDAFLQIRSHSPLSTLQKDQLKTGLMIEFGKMNSEKNWVMQLHFGAIRNNNSLKFQELGPDSGYDSMGDFNIAISLCKFLNALESTNSLPKTIVYSINPKDNDVIATMLGSFQDGKVVGKMQMGCAWWFNDQKLGIENQLISLANHGLLSKFVGMLTDSRSFLSYPRHEYFRRILCNLIGKWVDKGEIPYDPELLGKLIQDVCYYNAQNYFNF</sequence>
<evidence type="ECO:0000313" key="8">
    <source>
        <dbReference type="Proteomes" id="UP001208689"/>
    </source>
</evidence>
<evidence type="ECO:0000313" key="7">
    <source>
        <dbReference type="EMBL" id="UYP44483.1"/>
    </source>
</evidence>
<proteinExistence type="inferred from homology"/>
<protein>
    <recommendedName>
        <fullName evidence="5">Uronate isomerase</fullName>
        <ecNumber evidence="4">5.3.1.12</ecNumber>
    </recommendedName>
</protein>
<evidence type="ECO:0000256" key="3">
    <source>
        <dbReference type="ARBA" id="ARBA00008397"/>
    </source>
</evidence>
<keyword evidence="8" id="KW-1185">Reference proteome</keyword>
<dbReference type="NCBIfam" id="NF002794">
    <property type="entry name" value="PRK02925.1"/>
    <property type="match status" value="1"/>
</dbReference>
<dbReference type="PANTHER" id="PTHR30068:SF4">
    <property type="entry name" value="URONATE ISOMERASE"/>
    <property type="match status" value="1"/>
</dbReference>
<dbReference type="SUPFAM" id="SSF51556">
    <property type="entry name" value="Metallo-dependent hydrolases"/>
    <property type="match status" value="1"/>
</dbReference>
<dbReference type="EC" id="5.3.1.12" evidence="4"/>
<evidence type="ECO:0000256" key="1">
    <source>
        <dbReference type="ARBA" id="ARBA00001165"/>
    </source>
</evidence>
<evidence type="ECO:0000256" key="2">
    <source>
        <dbReference type="ARBA" id="ARBA00004892"/>
    </source>
</evidence>